<dbReference type="GO" id="GO:0018822">
    <property type="term" value="F:nitrile hydratase activity"/>
    <property type="evidence" value="ECO:0007669"/>
    <property type="project" value="UniProtKB-EC"/>
</dbReference>
<dbReference type="Proteomes" id="UP000244940">
    <property type="component" value="Unassembled WGS sequence"/>
</dbReference>
<evidence type="ECO:0000256" key="1">
    <source>
        <dbReference type="ARBA" id="ARBA00004042"/>
    </source>
</evidence>
<dbReference type="Pfam" id="PF21006">
    <property type="entry name" value="NHase_beta_N"/>
    <property type="match status" value="1"/>
</dbReference>
<evidence type="ECO:0000256" key="5">
    <source>
        <dbReference type="PIRNR" id="PIRNR001427"/>
    </source>
</evidence>
<evidence type="ECO:0000313" key="8">
    <source>
        <dbReference type="EMBL" id="PWE31518.1"/>
    </source>
</evidence>
<organism evidence="8 9">
    <name type="scientific">Pararhodobacter marinus</name>
    <dbReference type="NCBI Taxonomy" id="2184063"/>
    <lineage>
        <taxon>Bacteria</taxon>
        <taxon>Pseudomonadati</taxon>
        <taxon>Pseudomonadota</taxon>
        <taxon>Alphaproteobacteria</taxon>
        <taxon>Rhodobacterales</taxon>
        <taxon>Paracoccaceae</taxon>
        <taxon>Pararhodobacter</taxon>
    </lineage>
</organism>
<name>A0A2U2CI13_9RHOB</name>
<dbReference type="EC" id="4.2.1.84" evidence="5"/>
<dbReference type="InterPro" id="IPR003168">
    <property type="entry name" value="Nitrile_hydratase_bsu"/>
</dbReference>
<comment type="similarity">
    <text evidence="2 5">Belongs to the nitrile hydratase subunit beta family.</text>
</comment>
<feature type="domain" description="Nitrile hydratase beta subunit" evidence="6">
    <location>
        <begin position="120"/>
        <end position="216"/>
    </location>
</feature>
<evidence type="ECO:0000256" key="2">
    <source>
        <dbReference type="ARBA" id="ARBA00009098"/>
    </source>
</evidence>
<evidence type="ECO:0000256" key="3">
    <source>
        <dbReference type="ARBA" id="ARBA00023239"/>
    </source>
</evidence>
<dbReference type="InterPro" id="IPR024690">
    <property type="entry name" value="CN_hydtase_beta_dom_C"/>
</dbReference>
<dbReference type="GeneID" id="94363341"/>
<dbReference type="SUPFAM" id="SSF50090">
    <property type="entry name" value="Electron transport accessory proteins"/>
    <property type="match status" value="1"/>
</dbReference>
<dbReference type="InterPro" id="IPR049054">
    <property type="entry name" value="CN_hydtase_beta-like_N"/>
</dbReference>
<dbReference type="PIRSF" id="PIRSF001427">
    <property type="entry name" value="NHase_beta"/>
    <property type="match status" value="1"/>
</dbReference>
<reference evidence="8 9" key="1">
    <citation type="submission" date="2018-05" db="EMBL/GenBank/DDBJ databases">
        <title>Pararhodobacter marina sp. nov., isolated from deep-sea water of the Indian Ocean.</title>
        <authorList>
            <person name="Lai Q.Sr."/>
            <person name="Liu X."/>
            <person name="Shao Z."/>
        </authorList>
    </citation>
    <scope>NUCLEOTIDE SEQUENCE [LARGE SCALE GENOMIC DNA]</scope>
    <source>
        <strain evidence="8 9">CIC4N-9</strain>
    </source>
</reference>
<accession>A0A2U2CI13</accession>
<keyword evidence="3 5" id="KW-0456">Lyase</keyword>
<dbReference type="AlphaFoldDB" id="A0A2U2CI13"/>
<proteinExistence type="inferred from homology"/>
<dbReference type="NCBIfam" id="TIGR03888">
    <property type="entry name" value="nitrile_beta"/>
    <property type="match status" value="1"/>
</dbReference>
<dbReference type="Gene3D" id="2.30.30.50">
    <property type="match status" value="1"/>
</dbReference>
<dbReference type="InterPro" id="IPR042262">
    <property type="entry name" value="CN_hydtase_beta_C"/>
</dbReference>
<evidence type="ECO:0000259" key="6">
    <source>
        <dbReference type="Pfam" id="PF02211"/>
    </source>
</evidence>
<dbReference type="Pfam" id="PF02211">
    <property type="entry name" value="NHase_beta_C"/>
    <property type="match status" value="1"/>
</dbReference>
<protein>
    <recommendedName>
        <fullName evidence="5">Nitrile hydratase subunit beta</fullName>
        <shortName evidence="5">NHase</shortName>
        <ecNumber evidence="5">4.2.1.84</ecNumber>
    </recommendedName>
</protein>
<evidence type="ECO:0000259" key="7">
    <source>
        <dbReference type="Pfam" id="PF21006"/>
    </source>
</evidence>
<comment type="caution">
    <text evidence="8">The sequence shown here is derived from an EMBL/GenBank/DDBJ whole genome shotgun (WGS) entry which is preliminary data.</text>
</comment>
<gene>
    <name evidence="8" type="primary">nthB</name>
    <name evidence="8" type="ORF">C4N9_00420</name>
</gene>
<comment type="catalytic activity">
    <reaction evidence="4 5">
        <text>an aliphatic primary amide = an aliphatic nitrile + H2O</text>
        <dbReference type="Rhea" id="RHEA:12673"/>
        <dbReference type="ChEBI" id="CHEBI:15377"/>
        <dbReference type="ChEBI" id="CHEBI:65285"/>
        <dbReference type="ChEBI" id="CHEBI:80291"/>
        <dbReference type="EC" id="4.2.1.84"/>
    </reaction>
</comment>
<feature type="domain" description="Nitrile hydratase beta subunit-like N-terminal" evidence="7">
    <location>
        <begin position="1"/>
        <end position="101"/>
    </location>
</feature>
<dbReference type="Gene3D" id="1.10.472.20">
    <property type="entry name" value="Nitrile hydratase, beta subunit"/>
    <property type="match status" value="1"/>
</dbReference>
<dbReference type="OrthoDB" id="3478924at2"/>
<evidence type="ECO:0000256" key="4">
    <source>
        <dbReference type="ARBA" id="ARBA00044877"/>
    </source>
</evidence>
<dbReference type="InterPro" id="IPR008990">
    <property type="entry name" value="Elect_transpt_acc-like_dom_sf"/>
</dbReference>
<sequence length="218" mass="23894">MNGPQDLGGRDGFGAVRPEPDEPLFHAGWEARALGITLAAGALGHWTLDESRHARESLPPAIYYNSSYYEIWIRALEELLTRHDLLSAEELAKGEAQARTPHPRRLDPARVPAVLAKGGPTDRPLSSAPRFAPGERVRTRLQARAGHTRLPSYLAGRPGVIEADHGGHVFPDTNAHGGGEQPQRLYTVVFEGRDLWGEDAEPGSTVSADLWESYLERV</sequence>
<keyword evidence="9" id="KW-1185">Reference proteome</keyword>
<evidence type="ECO:0000313" key="9">
    <source>
        <dbReference type="Proteomes" id="UP000244940"/>
    </source>
</evidence>
<comment type="function">
    <text evidence="1 5">NHase catalyzes the hydration of various nitrile compounds to the corresponding amides.</text>
</comment>
<dbReference type="EMBL" id="QEYD01000001">
    <property type="protein sequence ID" value="PWE31518.1"/>
    <property type="molecule type" value="Genomic_DNA"/>
</dbReference>
<dbReference type="GO" id="GO:0046914">
    <property type="term" value="F:transition metal ion binding"/>
    <property type="evidence" value="ECO:0007669"/>
    <property type="project" value="InterPro"/>
</dbReference>
<dbReference type="RefSeq" id="WP_109531319.1">
    <property type="nucleotide sequence ID" value="NZ_QEYD01000001.1"/>
</dbReference>